<organism evidence="2 3">
    <name type="scientific">Reticulomyxa filosa</name>
    <dbReference type="NCBI Taxonomy" id="46433"/>
    <lineage>
        <taxon>Eukaryota</taxon>
        <taxon>Sar</taxon>
        <taxon>Rhizaria</taxon>
        <taxon>Retaria</taxon>
        <taxon>Foraminifera</taxon>
        <taxon>Monothalamids</taxon>
        <taxon>Reticulomyxidae</taxon>
        <taxon>Reticulomyxa</taxon>
    </lineage>
</organism>
<dbReference type="Proteomes" id="UP000023152">
    <property type="component" value="Unassembled WGS sequence"/>
</dbReference>
<proteinExistence type="predicted"/>
<evidence type="ECO:0000313" key="3">
    <source>
        <dbReference type="Proteomes" id="UP000023152"/>
    </source>
</evidence>
<feature type="compositionally biased region" description="Basic and acidic residues" evidence="1">
    <location>
        <begin position="169"/>
        <end position="206"/>
    </location>
</feature>
<keyword evidence="3" id="KW-1185">Reference proteome</keyword>
<dbReference type="EMBL" id="ASPP01010326">
    <property type="protein sequence ID" value="ETO22971.1"/>
    <property type="molecule type" value="Genomic_DNA"/>
</dbReference>
<accession>X6NAD4</accession>
<evidence type="ECO:0000313" key="2">
    <source>
        <dbReference type="EMBL" id="ETO22971.1"/>
    </source>
</evidence>
<protein>
    <submittedName>
        <fullName evidence="2">Uncharacterized protein</fullName>
    </submittedName>
</protein>
<reference evidence="2 3" key="1">
    <citation type="journal article" date="2013" name="Curr. Biol.">
        <title>The Genome of the Foraminiferan Reticulomyxa filosa.</title>
        <authorList>
            <person name="Glockner G."/>
            <person name="Hulsmann N."/>
            <person name="Schleicher M."/>
            <person name="Noegel A.A."/>
            <person name="Eichinger L."/>
            <person name="Gallinger C."/>
            <person name="Pawlowski J."/>
            <person name="Sierra R."/>
            <person name="Euteneuer U."/>
            <person name="Pillet L."/>
            <person name="Moustafa A."/>
            <person name="Platzer M."/>
            <person name="Groth M."/>
            <person name="Szafranski K."/>
            <person name="Schliwa M."/>
        </authorList>
    </citation>
    <scope>NUCLEOTIDE SEQUENCE [LARGE SCALE GENOMIC DNA]</scope>
</reference>
<name>X6NAD4_RETFI</name>
<evidence type="ECO:0000256" key="1">
    <source>
        <dbReference type="SAM" id="MobiDB-lite"/>
    </source>
</evidence>
<comment type="caution">
    <text evidence="2">The sequence shown here is derived from an EMBL/GenBank/DDBJ whole genome shotgun (WGS) entry which is preliminary data.</text>
</comment>
<dbReference type="AlphaFoldDB" id="X6NAD4"/>
<gene>
    <name evidence="2" type="ORF">RFI_14212</name>
</gene>
<feature type="non-terminal residue" evidence="2">
    <location>
        <position position="252"/>
    </location>
</feature>
<feature type="region of interest" description="Disordered" evidence="1">
    <location>
        <begin position="169"/>
        <end position="210"/>
    </location>
</feature>
<sequence>MNWHVKRLVSQLSVSQKHIEFLESYRKEMNKRQGQKAKSGGAREQEKKEGHEECNYMYMHRQIMYLNEELVLLRDLYKQKEQYLSKEYHEKIAALQRELSLLSPLPVLQKPDSPSAAAVHFNTTQRPNQIEREEYYNMNASASANVNVNVNTNVNANASETYNDKNAEEIDSTHSNDDHLSHSAIDNERAAAHRDNERDGEKGKENDIDDDDIALLKQSFSSLRRTITKRTMRGSDLQKQIEMLKHHNEMLQ</sequence>